<feature type="region of interest" description="Disordered" evidence="2">
    <location>
        <begin position="661"/>
        <end position="773"/>
    </location>
</feature>
<feature type="compositionally biased region" description="Basic residues" evidence="2">
    <location>
        <begin position="539"/>
        <end position="555"/>
    </location>
</feature>
<feature type="compositionally biased region" description="Acidic residues" evidence="2">
    <location>
        <begin position="287"/>
        <end position="301"/>
    </location>
</feature>
<feature type="region of interest" description="Disordered" evidence="2">
    <location>
        <begin position="287"/>
        <end position="333"/>
    </location>
</feature>
<evidence type="ECO:0000256" key="2">
    <source>
        <dbReference type="SAM" id="MobiDB-lite"/>
    </source>
</evidence>
<accession>A0AAN6RIA8</accession>
<comment type="caution">
    <text evidence="3">The sequence shown here is derived from an EMBL/GenBank/DDBJ whole genome shotgun (WGS) entry which is preliminary data.</text>
</comment>
<feature type="compositionally biased region" description="Low complexity" evidence="2">
    <location>
        <begin position="735"/>
        <end position="757"/>
    </location>
</feature>
<feature type="region of interest" description="Disordered" evidence="2">
    <location>
        <begin position="47"/>
        <end position="80"/>
    </location>
</feature>
<reference evidence="3 4" key="1">
    <citation type="submission" date="2021-02" db="EMBL/GenBank/DDBJ databases">
        <title>Genome assembly of Pseudopithomyces chartarum.</title>
        <authorList>
            <person name="Jauregui R."/>
            <person name="Singh J."/>
            <person name="Voisey C."/>
        </authorList>
    </citation>
    <scope>NUCLEOTIDE SEQUENCE [LARGE SCALE GENOMIC DNA]</scope>
    <source>
        <strain evidence="3 4">AGR01</strain>
    </source>
</reference>
<keyword evidence="1" id="KW-0175">Coiled coil</keyword>
<evidence type="ECO:0000313" key="4">
    <source>
        <dbReference type="Proteomes" id="UP001280581"/>
    </source>
</evidence>
<dbReference type="EMBL" id="WVTA01000006">
    <property type="protein sequence ID" value="KAK3209089.1"/>
    <property type="molecule type" value="Genomic_DNA"/>
</dbReference>
<proteinExistence type="predicted"/>
<feature type="region of interest" description="Disordered" evidence="2">
    <location>
        <begin position="518"/>
        <end position="557"/>
    </location>
</feature>
<feature type="compositionally biased region" description="Acidic residues" evidence="2">
    <location>
        <begin position="48"/>
        <end position="59"/>
    </location>
</feature>
<evidence type="ECO:0000313" key="3">
    <source>
        <dbReference type="EMBL" id="KAK3209089.1"/>
    </source>
</evidence>
<dbReference type="Proteomes" id="UP001280581">
    <property type="component" value="Unassembled WGS sequence"/>
</dbReference>
<keyword evidence="4" id="KW-1185">Reference proteome</keyword>
<evidence type="ECO:0000256" key="1">
    <source>
        <dbReference type="SAM" id="Coils"/>
    </source>
</evidence>
<organism evidence="3 4">
    <name type="scientific">Pseudopithomyces chartarum</name>
    <dbReference type="NCBI Taxonomy" id="1892770"/>
    <lineage>
        <taxon>Eukaryota</taxon>
        <taxon>Fungi</taxon>
        <taxon>Dikarya</taxon>
        <taxon>Ascomycota</taxon>
        <taxon>Pezizomycotina</taxon>
        <taxon>Dothideomycetes</taxon>
        <taxon>Pleosporomycetidae</taxon>
        <taxon>Pleosporales</taxon>
        <taxon>Massarineae</taxon>
        <taxon>Didymosphaeriaceae</taxon>
        <taxon>Pseudopithomyces</taxon>
    </lineage>
</organism>
<protein>
    <recommendedName>
        <fullName evidence="5">Pathway-specific nitrogen regulator</fullName>
    </recommendedName>
</protein>
<feature type="coiled-coil region" evidence="1">
    <location>
        <begin position="417"/>
        <end position="491"/>
    </location>
</feature>
<name>A0AAN6RIA8_9PLEO</name>
<feature type="region of interest" description="Disordered" evidence="2">
    <location>
        <begin position="800"/>
        <end position="833"/>
    </location>
</feature>
<dbReference type="AlphaFoldDB" id="A0AAN6RIA8"/>
<feature type="compositionally biased region" description="Acidic residues" evidence="2">
    <location>
        <begin position="18"/>
        <end position="29"/>
    </location>
</feature>
<sequence length="848" mass="93799">MTTTHSPPPGATPFAIYEDPEEDPLDMYEGDLSFSSEMSGADIAIPTIEDEHDLEDEPEPYNGSYTSRRPSILSSSRHGSVVTTNSMVSSLPSDISVASKPVAPANALESRYSPRKERPPFRNPSSVRAMQMASPPPLLAPDASRERIKGGYKLATPSRSARSESVSTTGTRRSRSHRDSLHRDYQAQSPRPTATPQPLPLVLLHVTILPMQMPYTPEVMVKIMPEWLVENYKVLEGKLQDIVLMRRGLLIQHPKDEYDLLEERILESLELKTPRLLKCGHFVAPDSDDEDLSQSDDEVTDDQVGRNSRMSGGTVTGEGDPESRYPTPNSEDASVCMDCHRQVKKPGHGIGAGTKRWDIKIYAANGLMRAGAWAAAWSEMERCDVEITPWIPNEVRKTLEKKLKQEQEAAKVKALYAAELQRQIEEEAAMQKKLEEEAIAQRRADEVHQQKKIEAETVDLQKRLEEEAAEKRQLEATLDEKIEEAKEAIRLEFEAQALAEAHCVAERFCAMEKALRTEQEKPTPQTLPVLQLPQVSSRSRSRSRHRSRHRSRSRRPATDKIPLGALLKNYFVLQLQDTRNMFILILGSLVVLLLMKSNPNWSLLQQPGVALVPKFPTNDATESGVPRFVTSTSILTATSYSTLLVTASSIVEKAEETLSPTLEELNSAPDYQEEESVTVAESYKAPDEKNEGESASFTGFILDELPGLSAGGGDNNAHPNEPLTPEPEMEPSGISTSTLAAVTSEESSASTEAARASFDVSPQDGSYDTYPFIPFEEDLTSGEAESPPIPVAAADTVPSTAEKLAAPYESTSPAVHFRQQEPGTSRRPQYDMGFDPLQGHLAYCARRT</sequence>
<feature type="compositionally biased region" description="Polar residues" evidence="2">
    <location>
        <begin position="63"/>
        <end position="80"/>
    </location>
</feature>
<gene>
    <name evidence="3" type="ORF">GRF29_69g783984</name>
</gene>
<feature type="region of interest" description="Disordered" evidence="2">
    <location>
        <begin position="1"/>
        <end position="32"/>
    </location>
</feature>
<evidence type="ECO:0008006" key="5">
    <source>
        <dbReference type="Google" id="ProtNLM"/>
    </source>
</evidence>
<feature type="region of interest" description="Disordered" evidence="2">
    <location>
        <begin position="107"/>
        <end position="197"/>
    </location>
</feature>
<feature type="compositionally biased region" description="Low complexity" evidence="2">
    <location>
        <begin position="522"/>
        <end position="538"/>
    </location>
</feature>
<feature type="compositionally biased region" description="Pro residues" evidence="2">
    <location>
        <begin position="1"/>
        <end position="11"/>
    </location>
</feature>